<dbReference type="InterPro" id="IPR006680">
    <property type="entry name" value="Amidohydro-rel"/>
</dbReference>
<dbReference type="InterPro" id="IPR017593">
    <property type="entry name" value="Allantoinase"/>
</dbReference>
<feature type="modified residue" description="N6-carboxylysine" evidence="9">
    <location>
        <position position="149"/>
    </location>
</feature>
<dbReference type="HAMAP" id="MF_01645">
    <property type="entry name" value="Hydantoinase"/>
    <property type="match status" value="1"/>
</dbReference>
<dbReference type="Gene3D" id="2.30.40.10">
    <property type="entry name" value="Urease, subunit C, domain 1"/>
    <property type="match status" value="1"/>
</dbReference>
<evidence type="ECO:0000256" key="1">
    <source>
        <dbReference type="ARBA" id="ARBA00002368"/>
    </source>
</evidence>
<dbReference type="GO" id="GO:0050897">
    <property type="term" value="F:cobalt ion binding"/>
    <property type="evidence" value="ECO:0007669"/>
    <property type="project" value="InterPro"/>
</dbReference>
<feature type="binding site" description="via carbamate group" evidence="9">
    <location>
        <position position="149"/>
    </location>
    <ligand>
        <name>Zn(2+)</name>
        <dbReference type="ChEBI" id="CHEBI:29105"/>
        <label>2</label>
    </ligand>
</feature>
<dbReference type="PROSITE" id="PS00482">
    <property type="entry name" value="DIHYDROOROTASE_1"/>
    <property type="match status" value="1"/>
</dbReference>
<keyword evidence="8 9" id="KW-0862">Zinc</keyword>
<evidence type="ECO:0000259" key="10">
    <source>
        <dbReference type="Pfam" id="PF01979"/>
    </source>
</evidence>
<comment type="cofactor">
    <cofactor evidence="9">
        <name>Zn(2+)</name>
        <dbReference type="ChEBI" id="CHEBI:29105"/>
    </cofactor>
    <text evidence="9">Binds 2 Zn(2+) ions per subunit.</text>
</comment>
<gene>
    <name evidence="9" type="primary">allB</name>
    <name evidence="11" type="ORF">GXN76_09720</name>
</gene>
<dbReference type="GO" id="GO:0004038">
    <property type="term" value="F:allantoinase activity"/>
    <property type="evidence" value="ECO:0007669"/>
    <property type="project" value="UniProtKB-UniRule"/>
</dbReference>
<feature type="binding site" description="via carbamate group" evidence="9">
    <location>
        <position position="149"/>
    </location>
    <ligand>
        <name>Zn(2+)</name>
        <dbReference type="ChEBI" id="CHEBI:29105"/>
        <label>1</label>
    </ligand>
</feature>
<feature type="domain" description="Amidohydrolase-related" evidence="10">
    <location>
        <begin position="53"/>
        <end position="435"/>
    </location>
</feature>
<keyword evidence="7 9" id="KW-0378">Hydrolase</keyword>
<feature type="binding site" evidence="9">
    <location>
        <position position="64"/>
    </location>
    <ligand>
        <name>Zn(2+)</name>
        <dbReference type="ChEBI" id="CHEBI:29105"/>
        <label>1</label>
    </ligand>
</feature>
<dbReference type="EC" id="3.5.2.5" evidence="9"/>
<dbReference type="InterPro" id="IPR050138">
    <property type="entry name" value="DHOase/Allantoinase_Hydrolase"/>
</dbReference>
<comment type="similarity">
    <text evidence="2">Belongs to the metallo-dependent hydrolases superfamily. Hydantoinase/dihydropyrimidinase family.</text>
</comment>
<feature type="binding site" evidence="9">
    <location>
        <position position="241"/>
    </location>
    <ligand>
        <name>Zn(2+)</name>
        <dbReference type="ChEBI" id="CHEBI:29105"/>
        <label>2</label>
    </ligand>
</feature>
<evidence type="ECO:0000256" key="3">
    <source>
        <dbReference type="ARBA" id="ARBA00010286"/>
    </source>
</evidence>
<dbReference type="PROSITE" id="PS01137">
    <property type="entry name" value="TATD_1"/>
    <property type="match status" value="1"/>
</dbReference>
<comment type="similarity">
    <text evidence="3">Belongs to the metallo-dependent hydrolases superfamily. DHOase family. Class I DHOase subfamily.</text>
</comment>
<dbReference type="RefSeq" id="WP_173222706.1">
    <property type="nucleotide sequence ID" value="NZ_CP048104.1"/>
</dbReference>
<dbReference type="Pfam" id="PF01979">
    <property type="entry name" value="Amidohydro_1"/>
    <property type="match status" value="1"/>
</dbReference>
<evidence type="ECO:0000256" key="7">
    <source>
        <dbReference type="ARBA" id="ARBA00022801"/>
    </source>
</evidence>
<protein>
    <recommendedName>
        <fullName evidence="9">Allantoinase</fullName>
        <ecNumber evidence="9">3.5.2.5</ecNumber>
    </recommendedName>
    <alternativeName>
        <fullName evidence="9">Allantoin-utilizing enzyme</fullName>
    </alternativeName>
</protein>
<dbReference type="FunFam" id="3.20.20.140:FF:000174">
    <property type="entry name" value="Dihydropyrimidinase-related protein 2"/>
    <property type="match status" value="1"/>
</dbReference>
<evidence type="ECO:0000256" key="6">
    <source>
        <dbReference type="ARBA" id="ARBA00022723"/>
    </source>
</evidence>
<dbReference type="AlphaFoldDB" id="A0A7D3XR10"/>
<evidence type="ECO:0000256" key="5">
    <source>
        <dbReference type="ARBA" id="ARBA00022631"/>
    </source>
</evidence>
<dbReference type="Proteomes" id="UP000503088">
    <property type="component" value="Chromosome"/>
</dbReference>
<accession>A0A7D3XR10</accession>
<dbReference type="NCBIfam" id="NF004839">
    <property type="entry name" value="PRK06189.1"/>
    <property type="match status" value="1"/>
</dbReference>
<dbReference type="SUPFAM" id="SSF51338">
    <property type="entry name" value="Composite domain of metallo-dependent hydrolases"/>
    <property type="match status" value="1"/>
</dbReference>
<evidence type="ECO:0000256" key="2">
    <source>
        <dbReference type="ARBA" id="ARBA00008829"/>
    </source>
</evidence>
<proteinExistence type="inferred from homology"/>
<dbReference type="GO" id="GO:0008270">
    <property type="term" value="F:zinc ion binding"/>
    <property type="evidence" value="ECO:0007669"/>
    <property type="project" value="InterPro"/>
</dbReference>
<sequence>MAKTYDLVVKGGSLVLSDGIRKLDLAIQDGVIVEMKEHIDGYGENELDATGHYVMPGMIDSHVHFNDPGREDWEGFHHGSSLMAAGGCTTYFDMPLNSIPSTADVSALLEKAQKGRLDSKVDFALWGALVPDNEEELESLAEHGVIGFKAFLSPSGTSEFESVDDLTLYHGMQRIAQLNRILALHCESAPLIESLLKRKEGKKGTSVRDYCETRPVLAEMEAVNRALFFAQETGCPLHFVHISSAKTVKLIQEAKADGLDVTLETCPHYLLFNIDDFEQLGSIAKCAPPLREEKERLQLWEVLMAGEIDMIASDHSPCPTSMKTVYEHDMFQAWGGITGGQFSLEAIIDQGYVERHIPMTRIAEWTATNPAKRFGLYPRKGTLSVGSDADLVLVSLNRDHLVTENELLSKHRHSPYVGRRFRCRVTATINRGKIVYTLQDGVTEHSQGEWLQLQRTFETL</sequence>
<feature type="binding site" evidence="9">
    <location>
        <position position="314"/>
    </location>
    <ligand>
        <name>Zn(2+)</name>
        <dbReference type="ChEBI" id="CHEBI:29105"/>
        <label>1</label>
    </ligand>
</feature>
<comment type="function">
    <text evidence="1">Catalyzes the reversible cyclization of carbamoyl aspartate to dihydroorotate.</text>
</comment>
<evidence type="ECO:0000313" key="12">
    <source>
        <dbReference type="Proteomes" id="UP000503088"/>
    </source>
</evidence>
<dbReference type="PANTHER" id="PTHR43668">
    <property type="entry name" value="ALLANTOINASE"/>
    <property type="match status" value="1"/>
</dbReference>
<dbReference type="Gene3D" id="3.20.20.140">
    <property type="entry name" value="Metal-dependent hydrolases"/>
    <property type="match status" value="1"/>
</dbReference>
<comment type="catalytic activity">
    <reaction evidence="9">
        <text>(S)-allantoin + H2O = allantoate + H(+)</text>
        <dbReference type="Rhea" id="RHEA:17029"/>
        <dbReference type="ChEBI" id="CHEBI:15377"/>
        <dbReference type="ChEBI" id="CHEBI:15378"/>
        <dbReference type="ChEBI" id="CHEBI:15678"/>
        <dbReference type="ChEBI" id="CHEBI:17536"/>
        <dbReference type="EC" id="3.5.2.5"/>
    </reaction>
</comment>
<dbReference type="InterPro" id="IPR032466">
    <property type="entry name" value="Metal_Hydrolase"/>
</dbReference>
<comment type="function">
    <text evidence="9">Catalyzes the conversion of allantoin (5-ureidohydantoin) to allantoic acid by hydrolytic cleavage of the five-member hydantoin ring.</text>
</comment>
<comment type="pathway">
    <text evidence="9">Nitrogen metabolism; (S)-allantoin degradation; allantoate from (S)-allantoin: step 1/1.</text>
</comment>
<name>A0A7D3XR10_9BACL</name>
<dbReference type="EMBL" id="CP048104">
    <property type="protein sequence ID" value="QKG84722.1"/>
    <property type="molecule type" value="Genomic_DNA"/>
</dbReference>
<organism evidence="11 12">
    <name type="scientific">Kroppenstedtia pulmonis</name>
    <dbReference type="NCBI Taxonomy" id="1380685"/>
    <lineage>
        <taxon>Bacteria</taxon>
        <taxon>Bacillati</taxon>
        <taxon>Bacillota</taxon>
        <taxon>Bacilli</taxon>
        <taxon>Bacillales</taxon>
        <taxon>Thermoactinomycetaceae</taxon>
        <taxon>Kroppenstedtia</taxon>
    </lineage>
</organism>
<dbReference type="KEGG" id="kpul:GXN76_09720"/>
<dbReference type="NCBIfam" id="TIGR03178">
    <property type="entry name" value="allantoinase"/>
    <property type="match status" value="1"/>
</dbReference>
<evidence type="ECO:0000313" key="11">
    <source>
        <dbReference type="EMBL" id="QKG84722.1"/>
    </source>
</evidence>
<dbReference type="InterPro" id="IPR002195">
    <property type="entry name" value="Dihydroorotase_CS"/>
</dbReference>
<reference evidence="11 12" key="1">
    <citation type="submission" date="2020-01" db="EMBL/GenBank/DDBJ databases">
        <authorList>
            <person name="Gulvik C.A."/>
            <person name="Batra D.G."/>
        </authorList>
    </citation>
    <scope>NUCLEOTIDE SEQUENCE [LARGE SCALE GENOMIC DNA]</scope>
    <source>
        <strain evidence="11 12">W9323</strain>
    </source>
</reference>
<dbReference type="InterPro" id="IPR011059">
    <property type="entry name" value="Metal-dep_hydrolase_composite"/>
</dbReference>
<comment type="similarity">
    <text evidence="9">Belongs to the metallo-dependent hydrolases superfamily. Allantoinase family.</text>
</comment>
<dbReference type="InterPro" id="IPR018228">
    <property type="entry name" value="DNase_TatD-rel_CS"/>
</dbReference>
<dbReference type="GO" id="GO:0006145">
    <property type="term" value="P:purine nucleobase catabolic process"/>
    <property type="evidence" value="ECO:0007669"/>
    <property type="project" value="TreeGrafter"/>
</dbReference>
<dbReference type="PANTHER" id="PTHR43668:SF4">
    <property type="entry name" value="ALLANTOINASE"/>
    <property type="match status" value="1"/>
</dbReference>
<feature type="binding site" evidence="9">
    <location>
        <position position="185"/>
    </location>
    <ligand>
        <name>Zn(2+)</name>
        <dbReference type="ChEBI" id="CHEBI:29105"/>
        <label>2</label>
    </ligand>
</feature>
<dbReference type="GO" id="GO:0000256">
    <property type="term" value="P:allantoin catabolic process"/>
    <property type="evidence" value="ECO:0007669"/>
    <property type="project" value="UniProtKB-UniRule"/>
</dbReference>
<comment type="subunit">
    <text evidence="4 9">Homotetramer.</text>
</comment>
<dbReference type="InterPro" id="IPR047604">
    <property type="entry name" value="Allantoinase_bact"/>
</dbReference>
<comment type="PTM">
    <text evidence="9">Carboxylation allows a single lysine to coordinate two zinc ions.</text>
</comment>
<evidence type="ECO:0000256" key="4">
    <source>
        <dbReference type="ARBA" id="ARBA00011881"/>
    </source>
</evidence>
<dbReference type="SUPFAM" id="SSF51556">
    <property type="entry name" value="Metallo-dependent hydrolases"/>
    <property type="match status" value="1"/>
</dbReference>
<keyword evidence="6 9" id="KW-0479">Metal-binding</keyword>
<evidence type="ECO:0000256" key="9">
    <source>
        <dbReference type="HAMAP-Rule" id="MF_01645"/>
    </source>
</evidence>
<dbReference type="GO" id="GO:0005737">
    <property type="term" value="C:cytoplasm"/>
    <property type="evidence" value="ECO:0007669"/>
    <property type="project" value="TreeGrafter"/>
</dbReference>
<dbReference type="UniPathway" id="UPA00395">
    <property type="reaction ID" value="UER00653"/>
</dbReference>
<feature type="binding site" evidence="9">
    <location>
        <position position="62"/>
    </location>
    <ligand>
        <name>Zn(2+)</name>
        <dbReference type="ChEBI" id="CHEBI:29105"/>
        <label>1</label>
    </ligand>
</feature>
<keyword evidence="12" id="KW-1185">Reference proteome</keyword>
<evidence type="ECO:0000256" key="8">
    <source>
        <dbReference type="ARBA" id="ARBA00022833"/>
    </source>
</evidence>
<keyword evidence="5 9" id="KW-0659">Purine metabolism</keyword>